<dbReference type="Proteomes" id="UP000255283">
    <property type="component" value="Unassembled WGS sequence"/>
</dbReference>
<proteinExistence type="predicted"/>
<comment type="caution">
    <text evidence="3">The sequence shown here is derived from an EMBL/GenBank/DDBJ whole genome shotgun (WGS) entry which is preliminary data.</text>
</comment>
<feature type="transmembrane region" description="Helical" evidence="2">
    <location>
        <begin position="340"/>
        <end position="360"/>
    </location>
</feature>
<feature type="transmembrane region" description="Helical" evidence="2">
    <location>
        <begin position="103"/>
        <end position="124"/>
    </location>
</feature>
<dbReference type="AlphaFoldDB" id="A0AAQ1UIM9"/>
<dbReference type="Pfam" id="PF19558">
    <property type="entry name" value="DUF6080"/>
    <property type="match status" value="1"/>
</dbReference>
<organism evidence="3 4">
    <name type="scientific">Segatella buccae</name>
    <dbReference type="NCBI Taxonomy" id="28126"/>
    <lineage>
        <taxon>Bacteria</taxon>
        <taxon>Pseudomonadati</taxon>
        <taxon>Bacteroidota</taxon>
        <taxon>Bacteroidia</taxon>
        <taxon>Bacteroidales</taxon>
        <taxon>Prevotellaceae</taxon>
        <taxon>Segatella</taxon>
    </lineage>
</organism>
<protein>
    <submittedName>
        <fullName evidence="3">Uncharacterized protein</fullName>
    </submittedName>
</protein>
<feature type="transmembrane region" description="Helical" evidence="2">
    <location>
        <begin position="136"/>
        <end position="155"/>
    </location>
</feature>
<dbReference type="RefSeq" id="WP_244912379.1">
    <property type="nucleotide sequence ID" value="NZ_DBFWLE010000009.1"/>
</dbReference>
<dbReference type="EMBL" id="UGTJ01000001">
    <property type="protein sequence ID" value="SUB79970.1"/>
    <property type="molecule type" value="Genomic_DNA"/>
</dbReference>
<dbReference type="InterPro" id="IPR045726">
    <property type="entry name" value="DUF6080"/>
</dbReference>
<sequence>MKNIFRLSREERLPALAALVVFVALNVLMTRYNPELFMRGGRVGFWSIFWGHFHVSGFDSFTYMTLSKWTVYYTQFRHPLLPFFWYPFAEANGWLMRETEVNYAIYFVAVAMVVFAFYSFVFLYRVFREVMELGRADACLLSLLFFSFAYIMLSVMVPDHFGISLFFLTMTLYVAGCRLKAGQAMPWWQTALLFVLTAGVTISNGAKVFLAALFANGKAFFRLRHLLLAVVVPAAVIGAVAVWQNEAFIKPHVAEGLRIQQANEQKNRKVAEQNKKYVDRIAEMQGEKVDKKGVLSWTDMSVSRPRSVVDNLFGESLQLHEDHLLEDIYVSRPLFVPYRWAFNDAVELLLVLLFVAGLWAGRHSKFLWMVAAWVALDMFIHLGLGFGLNEVYIMTAHWAFIIPIAIGFLLKAVPEKWLFPLRSLLLFLAIFLFFYNGKLIYQYIIH</sequence>
<feature type="transmembrane region" description="Helical" evidence="2">
    <location>
        <begin position="191"/>
        <end position="214"/>
    </location>
</feature>
<accession>A0AAQ1UIM9</accession>
<feature type="transmembrane region" description="Helical" evidence="2">
    <location>
        <begin position="226"/>
        <end position="243"/>
    </location>
</feature>
<feature type="transmembrane region" description="Helical" evidence="2">
    <location>
        <begin position="417"/>
        <end position="435"/>
    </location>
</feature>
<keyword evidence="1" id="KW-0175">Coiled coil</keyword>
<keyword evidence="2" id="KW-1133">Transmembrane helix</keyword>
<evidence type="ECO:0000313" key="3">
    <source>
        <dbReference type="EMBL" id="SUB79970.1"/>
    </source>
</evidence>
<feature type="transmembrane region" description="Helical" evidence="2">
    <location>
        <begin position="391"/>
        <end position="411"/>
    </location>
</feature>
<evidence type="ECO:0000256" key="1">
    <source>
        <dbReference type="SAM" id="Coils"/>
    </source>
</evidence>
<name>A0AAQ1UIM9_9BACT</name>
<gene>
    <name evidence="3" type="ORF">NCTC13063_01247</name>
</gene>
<feature type="transmembrane region" description="Helical" evidence="2">
    <location>
        <begin position="12"/>
        <end position="29"/>
    </location>
</feature>
<feature type="coiled-coil region" evidence="1">
    <location>
        <begin position="254"/>
        <end position="287"/>
    </location>
</feature>
<evidence type="ECO:0000313" key="4">
    <source>
        <dbReference type="Proteomes" id="UP000255283"/>
    </source>
</evidence>
<feature type="transmembrane region" description="Helical" evidence="2">
    <location>
        <begin position="366"/>
        <end position="384"/>
    </location>
</feature>
<evidence type="ECO:0000256" key="2">
    <source>
        <dbReference type="SAM" id="Phobius"/>
    </source>
</evidence>
<keyword evidence="2" id="KW-0812">Transmembrane</keyword>
<keyword evidence="2" id="KW-0472">Membrane</keyword>
<reference evidence="3 4" key="1">
    <citation type="submission" date="2018-06" db="EMBL/GenBank/DDBJ databases">
        <authorList>
            <consortium name="Pathogen Informatics"/>
            <person name="Doyle S."/>
        </authorList>
    </citation>
    <scope>NUCLEOTIDE SEQUENCE [LARGE SCALE GENOMIC DNA]</scope>
    <source>
        <strain evidence="3 4">NCTC13063</strain>
    </source>
</reference>